<sequence length="150" mass="17876">MLSGALLRRPDVRFYTLHSKLDHTPYIVHIRNKEDHYQSTVVSLFRNKDALSIGNILESHKKMYGIFPENSFDYKTLYHLEIDSMIPIDYEKPLDELYIKDWKKDDIVNYCVEHLLDLMMIDDIEKDRSIQVIGFTFSNDYLIDRLKKSL</sequence>
<proteinExistence type="predicted"/>
<evidence type="ECO:0000313" key="1">
    <source>
        <dbReference type="EMBL" id="QHT07034.1"/>
    </source>
</evidence>
<protein>
    <submittedName>
        <fullName evidence="1">Uncharacterized protein</fullName>
    </submittedName>
</protein>
<dbReference type="EMBL" id="MN739479">
    <property type="protein sequence ID" value="QHT07034.1"/>
    <property type="molecule type" value="Genomic_DNA"/>
</dbReference>
<organism evidence="1">
    <name type="scientific">viral metagenome</name>
    <dbReference type="NCBI Taxonomy" id="1070528"/>
    <lineage>
        <taxon>unclassified sequences</taxon>
        <taxon>metagenomes</taxon>
        <taxon>organismal metagenomes</taxon>
    </lineage>
</organism>
<reference evidence="1" key="1">
    <citation type="journal article" date="2020" name="Nature">
        <title>Giant virus diversity and host interactions through global metagenomics.</title>
        <authorList>
            <person name="Schulz F."/>
            <person name="Roux S."/>
            <person name="Paez-Espino D."/>
            <person name="Jungbluth S."/>
            <person name="Walsh D.A."/>
            <person name="Denef V.J."/>
            <person name="McMahon K.D."/>
            <person name="Konstantinidis K.T."/>
            <person name="Eloe-Fadrosh E.A."/>
            <person name="Kyrpides N.C."/>
            <person name="Woyke T."/>
        </authorList>
    </citation>
    <scope>NUCLEOTIDE SEQUENCE</scope>
    <source>
        <strain evidence="1">GVMAG-M-3300021962-46</strain>
    </source>
</reference>
<accession>A0A6C0CTJ5</accession>
<name>A0A6C0CTJ5_9ZZZZ</name>
<dbReference type="AlphaFoldDB" id="A0A6C0CTJ5"/>